<evidence type="ECO:0000259" key="3">
    <source>
        <dbReference type="PROSITE" id="PS50002"/>
    </source>
</evidence>
<dbReference type="InterPro" id="IPR001452">
    <property type="entry name" value="SH3_domain"/>
</dbReference>
<dbReference type="InterPro" id="IPR036028">
    <property type="entry name" value="SH3-like_dom_sf"/>
</dbReference>
<keyword evidence="1 2" id="KW-0728">SH3 domain</keyword>
<evidence type="ECO:0000256" key="1">
    <source>
        <dbReference type="ARBA" id="ARBA00022443"/>
    </source>
</evidence>
<protein>
    <recommendedName>
        <fullName evidence="3">SH3 domain-containing protein</fullName>
    </recommendedName>
</protein>
<organism evidence="4 5">
    <name type="scientific">Athelia psychrophila</name>
    <dbReference type="NCBI Taxonomy" id="1759441"/>
    <lineage>
        <taxon>Eukaryota</taxon>
        <taxon>Fungi</taxon>
        <taxon>Dikarya</taxon>
        <taxon>Basidiomycota</taxon>
        <taxon>Agaricomycotina</taxon>
        <taxon>Agaricomycetes</taxon>
        <taxon>Agaricomycetidae</taxon>
        <taxon>Atheliales</taxon>
        <taxon>Atheliaceae</taxon>
        <taxon>Athelia</taxon>
    </lineage>
</organism>
<dbReference type="STRING" id="436010.A0A165XN46"/>
<evidence type="ECO:0000313" key="5">
    <source>
        <dbReference type="Proteomes" id="UP000076532"/>
    </source>
</evidence>
<gene>
    <name evidence="4" type="ORF">FIBSPDRAFT_760976</name>
</gene>
<dbReference type="Pfam" id="PF00018">
    <property type="entry name" value="SH3_1"/>
    <property type="match status" value="1"/>
</dbReference>
<reference evidence="4 5" key="1">
    <citation type="journal article" date="2016" name="Mol. Biol. Evol.">
        <title>Comparative Genomics of Early-Diverging Mushroom-Forming Fungi Provides Insights into the Origins of Lignocellulose Decay Capabilities.</title>
        <authorList>
            <person name="Nagy L.G."/>
            <person name="Riley R."/>
            <person name="Tritt A."/>
            <person name="Adam C."/>
            <person name="Daum C."/>
            <person name="Floudas D."/>
            <person name="Sun H."/>
            <person name="Yadav J.S."/>
            <person name="Pangilinan J."/>
            <person name="Larsson K.H."/>
            <person name="Matsuura K."/>
            <person name="Barry K."/>
            <person name="Labutti K."/>
            <person name="Kuo R."/>
            <person name="Ohm R.A."/>
            <person name="Bhattacharya S.S."/>
            <person name="Shirouzu T."/>
            <person name="Yoshinaga Y."/>
            <person name="Martin F.M."/>
            <person name="Grigoriev I.V."/>
            <person name="Hibbett D.S."/>
        </authorList>
    </citation>
    <scope>NUCLEOTIDE SEQUENCE [LARGE SCALE GENOMIC DNA]</scope>
    <source>
        <strain evidence="4 5">CBS 109695</strain>
    </source>
</reference>
<name>A0A165XN46_9AGAM</name>
<dbReference type="Gene3D" id="2.30.30.40">
    <property type="entry name" value="SH3 Domains"/>
    <property type="match status" value="1"/>
</dbReference>
<dbReference type="Proteomes" id="UP000076532">
    <property type="component" value="Unassembled WGS sequence"/>
</dbReference>
<evidence type="ECO:0000313" key="4">
    <source>
        <dbReference type="EMBL" id="KZP08721.1"/>
    </source>
</evidence>
<dbReference type="EMBL" id="KV417715">
    <property type="protein sequence ID" value="KZP08721.1"/>
    <property type="molecule type" value="Genomic_DNA"/>
</dbReference>
<dbReference type="SUPFAM" id="SSF50044">
    <property type="entry name" value="SH3-domain"/>
    <property type="match status" value="1"/>
</dbReference>
<proteinExistence type="predicted"/>
<keyword evidence="5" id="KW-1185">Reference proteome</keyword>
<dbReference type="PROSITE" id="PS50002">
    <property type="entry name" value="SH3"/>
    <property type="match status" value="1"/>
</dbReference>
<sequence length="74" mass="8238">MDVATAFTHSLDDEISIKLGETVRILEEFEDDWCLVQRVGSKAAPQGVIPRFCLVERPQIVHKGSLRRGDALSS</sequence>
<accession>A0A165XN46</accession>
<dbReference type="OrthoDB" id="5340910at2759"/>
<dbReference type="AlphaFoldDB" id="A0A165XN46"/>
<evidence type="ECO:0000256" key="2">
    <source>
        <dbReference type="PROSITE-ProRule" id="PRU00192"/>
    </source>
</evidence>
<feature type="domain" description="SH3" evidence="3">
    <location>
        <begin position="1"/>
        <end position="59"/>
    </location>
</feature>